<evidence type="ECO:0000256" key="7">
    <source>
        <dbReference type="ARBA" id="ARBA00023126"/>
    </source>
</evidence>
<comment type="function">
    <text evidence="1">Transaldolase is important for the balance of metabolites in the pentose-phosphate pathway.</text>
</comment>
<organism evidence="11">
    <name type="scientific">freshwater metagenome</name>
    <dbReference type="NCBI Taxonomy" id="449393"/>
    <lineage>
        <taxon>unclassified sequences</taxon>
        <taxon>metagenomes</taxon>
        <taxon>ecological metagenomes</taxon>
    </lineage>
</organism>
<dbReference type="PANTHER" id="PTHR10683">
    <property type="entry name" value="TRANSALDOLASE"/>
    <property type="match status" value="1"/>
</dbReference>
<comment type="pathway">
    <text evidence="3">Carbohydrate degradation; pentose phosphate pathway.</text>
</comment>
<comment type="catalytic activity">
    <reaction evidence="9">
        <text>D-sedoheptulose 7-phosphate + D-glyceraldehyde 3-phosphate = D-erythrose 4-phosphate + beta-D-fructose 6-phosphate</text>
        <dbReference type="Rhea" id="RHEA:17053"/>
        <dbReference type="ChEBI" id="CHEBI:16897"/>
        <dbReference type="ChEBI" id="CHEBI:57483"/>
        <dbReference type="ChEBI" id="CHEBI:57634"/>
        <dbReference type="ChEBI" id="CHEBI:59776"/>
        <dbReference type="EC" id="2.2.1.2"/>
    </reaction>
</comment>
<dbReference type="GO" id="GO:0004801">
    <property type="term" value="F:transaldolase activity"/>
    <property type="evidence" value="ECO:0007669"/>
    <property type="project" value="UniProtKB-EC"/>
</dbReference>
<evidence type="ECO:0000256" key="8">
    <source>
        <dbReference type="ARBA" id="ARBA00023270"/>
    </source>
</evidence>
<keyword evidence="8" id="KW-0704">Schiff base</keyword>
<evidence type="ECO:0000256" key="3">
    <source>
        <dbReference type="ARBA" id="ARBA00004959"/>
    </source>
</evidence>
<dbReference type="Pfam" id="PF00923">
    <property type="entry name" value="TAL_FSA"/>
    <property type="match status" value="1"/>
</dbReference>
<dbReference type="Gene3D" id="3.20.20.70">
    <property type="entry name" value="Aldolase class I"/>
    <property type="match status" value="1"/>
</dbReference>
<comment type="subcellular location">
    <subcellularLocation>
        <location evidence="2">Cytoplasm</location>
    </subcellularLocation>
</comment>
<dbReference type="PIRSF" id="PIRSF036915">
    <property type="entry name" value="Trnald_Bac_Plnt"/>
    <property type="match status" value="1"/>
</dbReference>
<dbReference type="EMBL" id="CAEZWB010000030">
    <property type="protein sequence ID" value="CAB4643320.1"/>
    <property type="molecule type" value="Genomic_DNA"/>
</dbReference>
<evidence type="ECO:0000313" key="10">
    <source>
        <dbReference type="EMBL" id="CAB4643248.1"/>
    </source>
</evidence>
<protein>
    <submittedName>
        <fullName evidence="11">Unannotated protein</fullName>
    </submittedName>
</protein>
<keyword evidence="7" id="KW-0570">Pentose shunt</keyword>
<dbReference type="NCBIfam" id="TIGR00876">
    <property type="entry name" value="tal_mycobact"/>
    <property type="match status" value="1"/>
</dbReference>
<dbReference type="InterPro" id="IPR018225">
    <property type="entry name" value="Transaldolase_AS"/>
</dbReference>
<accession>A0A6J6K0T3</accession>
<reference evidence="11" key="1">
    <citation type="submission" date="2020-05" db="EMBL/GenBank/DDBJ databases">
        <authorList>
            <person name="Chiriac C."/>
            <person name="Salcher M."/>
            <person name="Ghai R."/>
            <person name="Kavagutti S V."/>
        </authorList>
    </citation>
    <scope>NUCLEOTIDE SEQUENCE</scope>
</reference>
<dbReference type="EMBL" id="CAEZZM010000001">
    <property type="protein sequence ID" value="CAB4751896.1"/>
    <property type="molecule type" value="Genomic_DNA"/>
</dbReference>
<evidence type="ECO:0000256" key="9">
    <source>
        <dbReference type="ARBA" id="ARBA00048810"/>
    </source>
</evidence>
<evidence type="ECO:0000313" key="11">
    <source>
        <dbReference type="EMBL" id="CAB4643320.1"/>
    </source>
</evidence>
<evidence type="ECO:0000313" key="12">
    <source>
        <dbReference type="EMBL" id="CAB4751896.1"/>
    </source>
</evidence>
<proteinExistence type="inferred from homology"/>
<dbReference type="AlphaFoldDB" id="A0A6J6K0T3"/>
<name>A0A6J6K0T3_9ZZZZ</name>
<gene>
    <name evidence="11" type="ORF">UFOPK2166_00381</name>
    <name evidence="10" type="ORF">UFOPK2195_00052</name>
    <name evidence="12" type="ORF">UFOPK2872_00005</name>
</gene>
<dbReference type="InterPro" id="IPR001585">
    <property type="entry name" value="TAL/FSA"/>
</dbReference>
<evidence type="ECO:0000256" key="4">
    <source>
        <dbReference type="ARBA" id="ARBA00008426"/>
    </source>
</evidence>
<keyword evidence="6" id="KW-0808">Transferase</keyword>
<comment type="similarity">
    <text evidence="4">Belongs to the transaldolase family. Type 2 subfamily.</text>
</comment>
<dbReference type="EMBL" id="CAEZWH010000004">
    <property type="protein sequence ID" value="CAB4643248.1"/>
    <property type="molecule type" value="Genomic_DNA"/>
</dbReference>
<dbReference type="SUPFAM" id="SSF51569">
    <property type="entry name" value="Aldolase"/>
    <property type="match status" value="1"/>
</dbReference>
<dbReference type="NCBIfam" id="NF002881">
    <property type="entry name" value="PRK03343.1"/>
    <property type="match status" value="1"/>
</dbReference>
<dbReference type="PANTHER" id="PTHR10683:SF31">
    <property type="entry name" value="TRANSALDOLASE"/>
    <property type="match status" value="1"/>
</dbReference>
<keyword evidence="5" id="KW-0963">Cytoplasm</keyword>
<dbReference type="InterPro" id="IPR004732">
    <property type="entry name" value="Transaldolase_2"/>
</dbReference>
<dbReference type="HAMAP" id="MF_00493">
    <property type="entry name" value="Transaldolase_2"/>
    <property type="match status" value="1"/>
</dbReference>
<dbReference type="GO" id="GO:0005975">
    <property type="term" value="P:carbohydrate metabolic process"/>
    <property type="evidence" value="ECO:0007669"/>
    <property type="project" value="InterPro"/>
</dbReference>
<dbReference type="CDD" id="cd00955">
    <property type="entry name" value="Transaldolase_like"/>
    <property type="match status" value="1"/>
</dbReference>
<evidence type="ECO:0000256" key="2">
    <source>
        <dbReference type="ARBA" id="ARBA00004496"/>
    </source>
</evidence>
<evidence type="ECO:0000256" key="1">
    <source>
        <dbReference type="ARBA" id="ARBA00003518"/>
    </source>
</evidence>
<evidence type="ECO:0000256" key="6">
    <source>
        <dbReference type="ARBA" id="ARBA00022679"/>
    </source>
</evidence>
<dbReference type="GO" id="GO:0006098">
    <property type="term" value="P:pentose-phosphate shunt"/>
    <property type="evidence" value="ECO:0007669"/>
    <property type="project" value="UniProtKB-UniPathway"/>
</dbReference>
<dbReference type="UniPathway" id="UPA00115"/>
<dbReference type="InterPro" id="IPR013785">
    <property type="entry name" value="Aldolase_TIM"/>
</dbReference>
<dbReference type="GO" id="GO:0005737">
    <property type="term" value="C:cytoplasm"/>
    <property type="evidence" value="ECO:0007669"/>
    <property type="project" value="UniProtKB-SubCell"/>
</dbReference>
<dbReference type="PROSITE" id="PS00958">
    <property type="entry name" value="TRANSALDOLASE_2"/>
    <property type="match status" value="1"/>
</dbReference>
<evidence type="ECO:0000256" key="5">
    <source>
        <dbReference type="ARBA" id="ARBA00022490"/>
    </source>
</evidence>
<sequence>MSNNLRLLHSEGGQSPWLDNLKRSYITSGHMRKVIDSGIRGLTSNPSIFQKAIQGSTDYDVQFSELAKAGKTAVESYWEMVIKDIRDALELFHPIYLSSDRQDGYVSVEVDPMLAHDTEGTTRAARHLDQNVDRPNVMIKIPATVEGVSVIREMISEGRNVNVTLIFSLERYADVIEAYISGMEALAKSDPSRLSHVASVASFFISRVDVEVDKRLAALGTPEADQLLGTCAIAQARLAYKLFTTSFSSPRWNDLAKLGARVQRPLWASTSTKNPLYPDTLYVDQLIGPLTVNTLPDPTMEAFADHGTIERTIDADVEAAEATWEQLKKLGIDMSNVAAQLEQEGVDSFQKSFQELIAALEQKLETL</sequence>